<dbReference type="InterPro" id="IPR001375">
    <property type="entry name" value="Peptidase_S9_cat"/>
</dbReference>
<evidence type="ECO:0000313" key="2">
    <source>
        <dbReference type="EMBL" id="QJR37995.1"/>
    </source>
</evidence>
<dbReference type="Gene3D" id="2.120.10.30">
    <property type="entry name" value="TolB, C-terminal domain"/>
    <property type="match status" value="1"/>
</dbReference>
<organism evidence="2 3">
    <name type="scientific">Gemmatimonas groenlandica</name>
    <dbReference type="NCBI Taxonomy" id="2732249"/>
    <lineage>
        <taxon>Bacteria</taxon>
        <taxon>Pseudomonadati</taxon>
        <taxon>Gemmatimonadota</taxon>
        <taxon>Gemmatimonadia</taxon>
        <taxon>Gemmatimonadales</taxon>
        <taxon>Gemmatimonadaceae</taxon>
        <taxon>Gemmatimonas</taxon>
    </lineage>
</organism>
<dbReference type="InterPro" id="IPR011042">
    <property type="entry name" value="6-blade_b-propeller_TolB-like"/>
</dbReference>
<dbReference type="GO" id="GO:0008236">
    <property type="term" value="F:serine-type peptidase activity"/>
    <property type="evidence" value="ECO:0007669"/>
    <property type="project" value="InterPro"/>
</dbReference>
<reference evidence="2 3" key="1">
    <citation type="submission" date="2020-05" db="EMBL/GenBank/DDBJ databases">
        <title>Complete genome sequence of Gemmatimonas greenlandica TET16.</title>
        <authorList>
            <person name="Zeng Y."/>
        </authorList>
    </citation>
    <scope>NUCLEOTIDE SEQUENCE [LARGE SCALE GENOMIC DNA]</scope>
    <source>
        <strain evidence="2 3">TET16</strain>
    </source>
</reference>
<dbReference type="GO" id="GO:0006508">
    <property type="term" value="P:proteolysis"/>
    <property type="evidence" value="ECO:0007669"/>
    <property type="project" value="InterPro"/>
</dbReference>
<dbReference type="SUPFAM" id="SSF82171">
    <property type="entry name" value="DPP6 N-terminal domain-like"/>
    <property type="match status" value="1"/>
</dbReference>
<dbReference type="SUPFAM" id="SSF53474">
    <property type="entry name" value="alpha/beta-Hydrolases"/>
    <property type="match status" value="1"/>
</dbReference>
<evidence type="ECO:0000313" key="3">
    <source>
        <dbReference type="Proteomes" id="UP000500938"/>
    </source>
</evidence>
<sequence>MGGNPIGGGAGRVEGTDLLLHELGTNASFNVGNVGDFAFDDKGRWLSYTIDARDQLGNGVQLRDLASGTVKSIDAGKALYRRLAWTDSFPAFAYLKGTIDSAATDTTWSAAAVSRVGTPTQQMISVGSSGSAALPNGMEVSPERTPRWLEQMDGIAIGLRVATPPVPKSEQLEDDDRPSLILWHSKDARLQSMQIVQENADKSFSFLATYLPATQKVVQLTDDVVRTGTLGARDRYVLGTDNQAYERQSSYDGVQRRDLYLIDARTGTRVLVKKELRGTSSLSPDGKAVLFWDDGNFHAYDVATKAIANVTAGAPVSFIDTEDDHNVDRPSTNIVGWSKDGRFALISDNYDVWRIGMAGKSWTNLTVNGRATRTRYARVINTDPRERNIDLAKPVYMAAMQALTKKEAIVRIDPAKAGAVAITGWRDARHAPMKARDAELWVSSIQTSTRFPDYWRVSFGNGAIADSTRLSEANPNLNGVAWSAGSRLVSYVTEKGDSLQGALYLPAGYEAGKKYPTLVFIYELQSDALNSFYSPNFSSSPNALIGVHNSRGYAVFLPDIVYKINDPGMSAVWSVVPAVKAAIKTGIVDSANVGLHGHSWGGYQTAFLIGQTNIFKSAVAGAPLTDMVSMYSSVYWNSGSTNQGIFQSSQGRFKGNFLDNKDAYERNSPNRFADKVKTPLIILHDDKDGAVDFNQGITFYNTLRQLDKDVILLEYVGENHGLAQLKNRKDYDLRLMEYWDSYLKGEKAPEWLAKGIPRLKLEEHLREQKKKLEGKKIAM</sequence>
<name>A0A6M4IUX1_9BACT</name>
<gene>
    <name evidence="2" type="ORF">HKW67_21920</name>
</gene>
<accession>A0A6M4IUX1</accession>
<dbReference type="Gene3D" id="3.40.50.1820">
    <property type="entry name" value="alpha/beta hydrolase"/>
    <property type="match status" value="1"/>
</dbReference>
<keyword evidence="3" id="KW-1185">Reference proteome</keyword>
<dbReference type="EMBL" id="CP053085">
    <property type="protein sequence ID" value="QJR37995.1"/>
    <property type="molecule type" value="Genomic_DNA"/>
</dbReference>
<dbReference type="Pfam" id="PF00326">
    <property type="entry name" value="Peptidase_S9"/>
    <property type="match status" value="1"/>
</dbReference>
<dbReference type="KEGG" id="ggr:HKW67_21920"/>
<feature type="domain" description="Peptidase S9 prolyl oligopeptidase catalytic" evidence="1">
    <location>
        <begin position="575"/>
        <end position="744"/>
    </location>
</feature>
<protein>
    <submittedName>
        <fullName evidence="2">S9 family peptidase</fullName>
    </submittedName>
</protein>
<dbReference type="GO" id="GO:0008239">
    <property type="term" value="F:dipeptidyl-peptidase activity"/>
    <property type="evidence" value="ECO:0007669"/>
    <property type="project" value="TreeGrafter"/>
</dbReference>
<proteinExistence type="predicted"/>
<dbReference type="AlphaFoldDB" id="A0A6M4IUX1"/>
<dbReference type="InterPro" id="IPR029058">
    <property type="entry name" value="AB_hydrolase_fold"/>
</dbReference>
<dbReference type="InterPro" id="IPR050278">
    <property type="entry name" value="Serine_Prot_S9B/DPPIV"/>
</dbReference>
<dbReference type="Proteomes" id="UP000500938">
    <property type="component" value="Chromosome"/>
</dbReference>
<dbReference type="PANTHER" id="PTHR11731:SF193">
    <property type="entry name" value="DIPEPTIDYL PEPTIDASE 9"/>
    <property type="match status" value="1"/>
</dbReference>
<dbReference type="PANTHER" id="PTHR11731">
    <property type="entry name" value="PROTEASE FAMILY S9B,C DIPEPTIDYL-PEPTIDASE IV-RELATED"/>
    <property type="match status" value="1"/>
</dbReference>
<evidence type="ECO:0000259" key="1">
    <source>
        <dbReference type="Pfam" id="PF00326"/>
    </source>
</evidence>